<proteinExistence type="predicted"/>
<dbReference type="Proteomes" id="UP000238426">
    <property type="component" value="Unassembled WGS sequence"/>
</dbReference>
<evidence type="ECO:0000313" key="2">
    <source>
        <dbReference type="Proteomes" id="UP000238426"/>
    </source>
</evidence>
<dbReference type="InterPro" id="IPR007396">
    <property type="entry name" value="TR_PAI2-type"/>
</dbReference>
<dbReference type="AlphaFoldDB" id="A0A2T1NG48"/>
<dbReference type="OrthoDB" id="9794948at2"/>
<dbReference type="PANTHER" id="PTHR35802:SF1">
    <property type="entry name" value="PROTEASE SYNTHASE AND SPORULATION PROTEIN PAI 2"/>
    <property type="match status" value="1"/>
</dbReference>
<dbReference type="SUPFAM" id="SSF50475">
    <property type="entry name" value="FMN-binding split barrel"/>
    <property type="match status" value="1"/>
</dbReference>
<reference evidence="1 2" key="1">
    <citation type="submission" date="2018-03" db="EMBL/GenBank/DDBJ databases">
        <title>Mesoflavibacter sp. HG37 and Mesoflavibacter sp. HG96 sp.nov., two marine bacteria isolated from seawater of Western Pacific Ocean.</title>
        <authorList>
            <person name="Cheng H."/>
            <person name="Wu Y.-H."/>
            <person name="Guo L.-L."/>
            <person name="Xu X.-W."/>
        </authorList>
    </citation>
    <scope>NUCLEOTIDE SEQUENCE [LARGE SCALE GENOMIC DNA]</scope>
    <source>
        <strain evidence="1 2">KCTC 32269</strain>
    </source>
</reference>
<dbReference type="InterPro" id="IPR012349">
    <property type="entry name" value="Split_barrel_FMN-bd"/>
</dbReference>
<dbReference type="RefSeq" id="WP_106461981.1">
    <property type="nucleotide sequence ID" value="NZ_PXOQ01000006.1"/>
</dbReference>
<accession>A0A2T1NG48</accession>
<dbReference type="EMBL" id="PXOQ01000006">
    <property type="protein sequence ID" value="PSG91688.1"/>
    <property type="molecule type" value="Genomic_DNA"/>
</dbReference>
<comment type="caution">
    <text evidence="1">The sequence shown here is derived from an EMBL/GenBank/DDBJ whole genome shotgun (WGS) entry which is preliminary data.</text>
</comment>
<dbReference type="PANTHER" id="PTHR35802">
    <property type="entry name" value="PROTEASE SYNTHASE AND SPORULATION PROTEIN PAI 2"/>
    <property type="match status" value="1"/>
</dbReference>
<gene>
    <name evidence="1" type="ORF">C7H52_00825</name>
</gene>
<dbReference type="Gene3D" id="2.30.110.10">
    <property type="entry name" value="Electron Transport, Fmn-binding Protein, Chain A"/>
    <property type="match status" value="1"/>
</dbReference>
<name>A0A2T1NG48_9FLAO</name>
<sequence length="197" mass="23068">MYPPKHYQEFKKETLIEIIKRYPLATVISVDKNRPFITHLPLIYKDDVIYGHIDNQNSQTCLLKNNNEVTLIFSGPQSYISPSLFNSKQLPTWNYIKLHITGTVSKIESNDAIKQSIVEMTEVLEAPEHNYRLNLDDERMAYLVQYISGFKIENLQWEGKLKMSQDKPIEEFEIAKHHLIQSQNNSIESFINQILKQ</sequence>
<organism evidence="1 2">
    <name type="scientific">Aurantibacter aestuarii</name>
    <dbReference type="NCBI Taxonomy" id="1266046"/>
    <lineage>
        <taxon>Bacteria</taxon>
        <taxon>Pseudomonadati</taxon>
        <taxon>Bacteroidota</taxon>
        <taxon>Flavobacteriia</taxon>
        <taxon>Flavobacteriales</taxon>
        <taxon>Flavobacteriaceae</taxon>
        <taxon>Aurantibacter</taxon>
    </lineage>
</organism>
<dbReference type="Pfam" id="PF04299">
    <property type="entry name" value="FMN_bind_2"/>
    <property type="match status" value="1"/>
</dbReference>
<keyword evidence="2" id="KW-1185">Reference proteome</keyword>
<dbReference type="PIRSF" id="PIRSF010372">
    <property type="entry name" value="PaiB"/>
    <property type="match status" value="1"/>
</dbReference>
<evidence type="ECO:0000313" key="1">
    <source>
        <dbReference type="EMBL" id="PSG91688.1"/>
    </source>
</evidence>
<protein>
    <submittedName>
        <fullName evidence="1">Transcriptional regulator</fullName>
    </submittedName>
</protein>